<dbReference type="HOGENOM" id="CLU_086034_6_0_3"/>
<dbReference type="InterPro" id="IPR003369">
    <property type="entry name" value="TatA/B/E"/>
</dbReference>
<dbReference type="InterPro" id="IPR006312">
    <property type="entry name" value="TatA/E"/>
</dbReference>
<feature type="region of interest" description="Disordered" evidence="10">
    <location>
        <begin position="51"/>
        <end position="84"/>
    </location>
</feature>
<evidence type="ECO:0000256" key="5">
    <source>
        <dbReference type="ARBA" id="ARBA00022989"/>
    </source>
</evidence>
<evidence type="ECO:0000256" key="8">
    <source>
        <dbReference type="ARBA" id="ARBA00025340"/>
    </source>
</evidence>
<dbReference type="PRINTS" id="PR01506">
    <property type="entry name" value="TATBPROTEIN"/>
</dbReference>
<keyword evidence="7 9" id="KW-0472">Membrane</keyword>
<dbReference type="GO" id="GO:0006886">
    <property type="term" value="P:intracellular protein transport"/>
    <property type="evidence" value="ECO:0007669"/>
    <property type="project" value="UniProtKB-ARBA"/>
</dbReference>
<dbReference type="NCBIfam" id="NF011429">
    <property type="entry name" value="PRK14857.1"/>
    <property type="match status" value="1"/>
</dbReference>
<dbReference type="AlphaFoldDB" id="Q7VDT6"/>
<keyword evidence="12" id="KW-1185">Reference proteome</keyword>
<evidence type="ECO:0000256" key="4">
    <source>
        <dbReference type="ARBA" id="ARBA00022927"/>
    </source>
</evidence>
<dbReference type="Gene3D" id="1.20.5.3310">
    <property type="match status" value="1"/>
</dbReference>
<dbReference type="PATRIC" id="fig|167539.5.peg.289"/>
<evidence type="ECO:0000256" key="9">
    <source>
        <dbReference type="HAMAP-Rule" id="MF_00236"/>
    </source>
</evidence>
<feature type="compositionally biased region" description="Basic and acidic residues" evidence="10">
    <location>
        <begin position="60"/>
        <end position="75"/>
    </location>
</feature>
<dbReference type="Pfam" id="PF02416">
    <property type="entry name" value="TatA_B_E"/>
    <property type="match status" value="1"/>
</dbReference>
<comment type="similarity">
    <text evidence="9">Belongs to the TatA/E family.</text>
</comment>
<dbReference type="eggNOG" id="COG1826">
    <property type="taxonomic scope" value="Bacteria"/>
</dbReference>
<dbReference type="OrthoDB" id="9800908at2"/>
<dbReference type="PANTHER" id="PTHR33162">
    <property type="entry name" value="SEC-INDEPENDENT PROTEIN TRANSLOCASE PROTEIN TATA, CHLOROPLASTIC"/>
    <property type="match status" value="1"/>
</dbReference>
<evidence type="ECO:0000256" key="6">
    <source>
        <dbReference type="ARBA" id="ARBA00023010"/>
    </source>
</evidence>
<dbReference type="PANTHER" id="PTHR33162:SF1">
    <property type="entry name" value="SEC-INDEPENDENT PROTEIN TRANSLOCASE PROTEIN TATA, CHLOROPLASTIC"/>
    <property type="match status" value="1"/>
</dbReference>
<dbReference type="STRING" id="167539.Pro_0282"/>
<proteinExistence type="inferred from homology"/>
<protein>
    <recommendedName>
        <fullName evidence="9">Sec-independent protein translocase protein TatA</fullName>
    </recommendedName>
</protein>
<dbReference type="GO" id="GO:0043953">
    <property type="term" value="P:protein transport by the Tat complex"/>
    <property type="evidence" value="ECO:0007669"/>
    <property type="project" value="UniProtKB-UniRule"/>
</dbReference>
<keyword evidence="3 9" id="KW-0812">Transmembrane</keyword>
<dbReference type="GO" id="GO:0008320">
    <property type="term" value="F:protein transmembrane transporter activity"/>
    <property type="evidence" value="ECO:0007669"/>
    <property type="project" value="UniProtKB-UniRule"/>
</dbReference>
<dbReference type="NCBIfam" id="TIGR01411">
    <property type="entry name" value="tatAE"/>
    <property type="match status" value="1"/>
</dbReference>
<evidence type="ECO:0000256" key="10">
    <source>
        <dbReference type="SAM" id="MobiDB-lite"/>
    </source>
</evidence>
<dbReference type="RefSeq" id="WP_011124437.1">
    <property type="nucleotide sequence ID" value="NC_005042.1"/>
</dbReference>
<feature type="transmembrane region" description="Helical" evidence="9">
    <location>
        <begin position="6"/>
        <end position="23"/>
    </location>
</feature>
<evidence type="ECO:0000256" key="7">
    <source>
        <dbReference type="ARBA" id="ARBA00023136"/>
    </source>
</evidence>
<comment type="function">
    <text evidence="9">Part of the twin-arginine translocation (Tat) system that transports large folded proteins containing a characteristic twin-arginine motif in their signal peptide across membranes. TatA could form the protein-conducting channel of the Tat system.</text>
</comment>
<comment type="subunit">
    <text evidence="9">Forms a complex with TatC.</text>
</comment>
<keyword evidence="2 9" id="KW-0813">Transport</keyword>
<dbReference type="GO" id="GO:0033281">
    <property type="term" value="C:TAT protein transport complex"/>
    <property type="evidence" value="ECO:0007669"/>
    <property type="project" value="UniProtKB-UniRule"/>
</dbReference>
<comment type="subcellular location">
    <subcellularLocation>
        <location evidence="9">Cell inner membrane</location>
        <topology evidence="9">Single-pass membrane protein</topology>
    </subcellularLocation>
    <subcellularLocation>
        <location evidence="1">Membrane</location>
        <topology evidence="1">Single-pass membrane protein</topology>
    </subcellularLocation>
</comment>
<comment type="function">
    <text evidence="8">Part of the twin-arginine translocation (Tat) system that transports large folded proteins containing a characteristic twin-arginine motif in their signal peptide across the thylakoid membrane. Involved in delta pH-dependent protein transport required for chloroplast development, especially thylakoid membrane formation. TATC and TATB mediate precursor recognition, whereas TATA facilitates translocation.</text>
</comment>
<keyword evidence="6 9" id="KW-0811">Translocation</keyword>
<dbReference type="EnsemblBacteria" id="AAP99328">
    <property type="protein sequence ID" value="AAP99328"/>
    <property type="gene ID" value="Pro_0282"/>
</dbReference>
<evidence type="ECO:0000256" key="1">
    <source>
        <dbReference type="ARBA" id="ARBA00004167"/>
    </source>
</evidence>
<evidence type="ECO:0000313" key="12">
    <source>
        <dbReference type="Proteomes" id="UP000001420"/>
    </source>
</evidence>
<accession>Q7VDT6</accession>
<dbReference type="Proteomes" id="UP000001420">
    <property type="component" value="Chromosome"/>
</dbReference>
<dbReference type="HAMAP" id="MF_00236">
    <property type="entry name" value="TatA_E"/>
    <property type="match status" value="1"/>
</dbReference>
<keyword evidence="9" id="KW-0997">Cell inner membrane</keyword>
<keyword evidence="4 9" id="KW-0653">Protein transport</keyword>
<evidence type="ECO:0000256" key="3">
    <source>
        <dbReference type="ARBA" id="ARBA00022692"/>
    </source>
</evidence>
<evidence type="ECO:0000313" key="11">
    <source>
        <dbReference type="EMBL" id="AAP99328.1"/>
    </source>
</evidence>
<reference evidence="11 12" key="1">
    <citation type="journal article" date="2003" name="Proc. Natl. Acad. Sci. U.S.A.">
        <title>Genome sequence of the cyanobacterium Prochlorococcus marinus SS120, a nearly minimal oxyphototrophic genome.</title>
        <authorList>
            <person name="Dufresne A."/>
            <person name="Salanoubat M."/>
            <person name="Partensky F."/>
            <person name="Artiguenave F."/>
            <person name="Axmann I.M."/>
            <person name="Barbe V."/>
            <person name="Duprat S."/>
            <person name="Galperin M.Y."/>
            <person name="Koonin E.V."/>
            <person name="Le Gall F."/>
            <person name="Makarova K.S."/>
            <person name="Ostrowski M."/>
            <person name="Oztas S."/>
            <person name="Robert C."/>
            <person name="Rogozin I.B."/>
            <person name="Scanlan D.J."/>
            <person name="Tandeau de Marsac N."/>
            <person name="Weissenbach J."/>
            <person name="Wincker P."/>
            <person name="Wolf Y.I."/>
            <person name="Hess W.R."/>
        </authorList>
    </citation>
    <scope>NUCLEOTIDE SEQUENCE [LARGE SCALE GENOMIC DNA]</scope>
    <source>
        <strain evidence="12">SARG / CCMP1375 / SS120</strain>
    </source>
</reference>
<keyword evidence="9" id="KW-1003">Cell membrane</keyword>
<dbReference type="EMBL" id="AE017126">
    <property type="protein sequence ID" value="AAP99328.1"/>
    <property type="molecule type" value="Genomic_DNA"/>
</dbReference>
<sequence>MNIFGIGLPEIAVIAAIALFIFGPKKLPALGRGLGKTLRSLQKASSEFENELQKAVSASDKTDQGNQHELKHKENSPQQNKKYN</sequence>
<dbReference type="KEGG" id="pma:Pro_0282"/>
<keyword evidence="5 9" id="KW-1133">Transmembrane helix</keyword>
<evidence type="ECO:0000256" key="2">
    <source>
        <dbReference type="ARBA" id="ARBA00022448"/>
    </source>
</evidence>
<organism evidence="11 12">
    <name type="scientific">Prochlorococcus marinus (strain SARG / CCMP1375 / SS120)</name>
    <dbReference type="NCBI Taxonomy" id="167539"/>
    <lineage>
        <taxon>Bacteria</taxon>
        <taxon>Bacillati</taxon>
        <taxon>Cyanobacteriota</taxon>
        <taxon>Cyanophyceae</taxon>
        <taxon>Synechococcales</taxon>
        <taxon>Prochlorococcaceae</taxon>
        <taxon>Prochlorococcus</taxon>
    </lineage>
</organism>
<gene>
    <name evidence="9 11" type="primary">tatA</name>
    <name evidence="11" type="ordered locus">Pro_0282</name>
</gene>
<name>Q7VDT6_PROMA</name>